<dbReference type="AlphaFoldDB" id="A0A2U3L533"/>
<evidence type="ECO:0000313" key="2">
    <source>
        <dbReference type="Proteomes" id="UP000238701"/>
    </source>
</evidence>
<proteinExistence type="predicted"/>
<reference evidence="2" key="1">
    <citation type="submission" date="2018-02" db="EMBL/GenBank/DDBJ databases">
        <authorList>
            <person name="Hausmann B."/>
        </authorList>
    </citation>
    <scope>NUCLEOTIDE SEQUENCE [LARGE SCALE GENOMIC DNA]</scope>
    <source>
        <strain evidence="2">Peat soil MAG SbA1</strain>
    </source>
</reference>
<accession>A0A2U3L533</accession>
<organism evidence="1 2">
    <name type="scientific">Candidatus Sulfotelmatobacter kueseliae</name>
    <dbReference type="NCBI Taxonomy" id="2042962"/>
    <lineage>
        <taxon>Bacteria</taxon>
        <taxon>Pseudomonadati</taxon>
        <taxon>Acidobacteriota</taxon>
        <taxon>Terriglobia</taxon>
        <taxon>Terriglobales</taxon>
        <taxon>Candidatus Korobacteraceae</taxon>
        <taxon>Candidatus Sulfotelmatobacter</taxon>
    </lineage>
</organism>
<protein>
    <submittedName>
        <fullName evidence="1">Uncharacterized protein</fullName>
    </submittedName>
</protein>
<name>A0A2U3L533_9BACT</name>
<gene>
    <name evidence="1" type="ORF">SBA1_700019</name>
</gene>
<sequence length="93" mass="10930">MKRDATRELPFVFGQQQAAFGRTVVARQASEFLLKILEAQTEAQRLRVFEEEFKGLGDLRSRFGLSNCETLNHREHRGHRGSWRIWLFGLHFL</sequence>
<dbReference type="EMBL" id="OMOD01000167">
    <property type="protein sequence ID" value="SPF47026.1"/>
    <property type="molecule type" value="Genomic_DNA"/>
</dbReference>
<dbReference type="Proteomes" id="UP000238701">
    <property type="component" value="Unassembled WGS sequence"/>
</dbReference>
<evidence type="ECO:0000313" key="1">
    <source>
        <dbReference type="EMBL" id="SPF47026.1"/>
    </source>
</evidence>